<dbReference type="Gene3D" id="4.10.280.10">
    <property type="entry name" value="Helix-loop-helix DNA-binding domain"/>
    <property type="match status" value="1"/>
</dbReference>
<dbReference type="InterPro" id="IPR011598">
    <property type="entry name" value="bHLH_dom"/>
</dbReference>
<comment type="caution">
    <text evidence="3">The sequence shown here is derived from an EMBL/GenBank/DDBJ whole genome shotgun (WGS) entry which is preliminary data.</text>
</comment>
<evidence type="ECO:0000259" key="2">
    <source>
        <dbReference type="PROSITE" id="PS50888"/>
    </source>
</evidence>
<evidence type="ECO:0000313" key="3">
    <source>
        <dbReference type="EMBL" id="CAK7923516.1"/>
    </source>
</evidence>
<accession>A0AAV1TPF7</accession>
<protein>
    <recommendedName>
        <fullName evidence="2">BHLH domain-containing protein</fullName>
    </recommendedName>
</protein>
<dbReference type="PROSITE" id="PS50888">
    <property type="entry name" value="BHLH"/>
    <property type="match status" value="1"/>
</dbReference>
<reference evidence="3" key="1">
    <citation type="submission" date="2024-01" db="EMBL/GenBank/DDBJ databases">
        <authorList>
            <person name="Webb A."/>
        </authorList>
    </citation>
    <scope>NUCLEOTIDE SEQUENCE</scope>
    <source>
        <strain evidence="3">Pm1</strain>
    </source>
</reference>
<name>A0AAV1TPF7_9STRA</name>
<sequence length="377" mass="41790">MLAPTSDYGYTPSPSMGYDLHHLHSGERPKLFVQPPNPTGVDAYGHMLVHHTTPHQHHTLTPQHALSQQQALTPQHALTESEPLLMNVQGPSGHGYYPPPQMGHQMLHVSSNYEYASHGNGGVVTPSSSRSHHSGSKRSREDLNLKEKKRMFKLNDRINQLKDMLDEAGVQTKKNKQSILDNAAHYIEMLRSNLLIAKQKAERAEKQTEVFRLQQSTCSADKVVRGVFQKSTTPRVVMDLTLQPITFNKAFVTHTGLSEMALKRQKTLRPYLCADQDELESIVKIVCETNQSISTVVKTSVEGENDVSVNLVAAVVTDDAGKATNVEFSLIPIKTQQLETVTGLMRVKNEGARDEAEEMSGAESLTDGEPSDDNPRL</sequence>
<feature type="region of interest" description="Disordered" evidence="1">
    <location>
        <begin position="117"/>
        <end position="145"/>
    </location>
</feature>
<dbReference type="CDD" id="cd00083">
    <property type="entry name" value="bHLH_SF"/>
    <property type="match status" value="1"/>
</dbReference>
<dbReference type="SUPFAM" id="SSF47459">
    <property type="entry name" value="HLH, helix-loop-helix DNA-binding domain"/>
    <property type="match status" value="1"/>
</dbReference>
<evidence type="ECO:0000313" key="4">
    <source>
        <dbReference type="Proteomes" id="UP001162060"/>
    </source>
</evidence>
<dbReference type="Proteomes" id="UP001162060">
    <property type="component" value="Unassembled WGS sequence"/>
</dbReference>
<evidence type="ECO:0000256" key="1">
    <source>
        <dbReference type="SAM" id="MobiDB-lite"/>
    </source>
</evidence>
<feature type="domain" description="BHLH" evidence="2">
    <location>
        <begin position="138"/>
        <end position="190"/>
    </location>
</feature>
<dbReference type="InterPro" id="IPR036638">
    <property type="entry name" value="HLH_DNA-bd_sf"/>
</dbReference>
<dbReference type="Pfam" id="PF00010">
    <property type="entry name" value="HLH"/>
    <property type="match status" value="1"/>
</dbReference>
<gene>
    <name evidence="3" type="ORF">PM001_LOCUS8666</name>
</gene>
<organism evidence="3 4">
    <name type="scientific">Peronospora matthiolae</name>
    <dbReference type="NCBI Taxonomy" id="2874970"/>
    <lineage>
        <taxon>Eukaryota</taxon>
        <taxon>Sar</taxon>
        <taxon>Stramenopiles</taxon>
        <taxon>Oomycota</taxon>
        <taxon>Peronosporomycetes</taxon>
        <taxon>Peronosporales</taxon>
        <taxon>Peronosporaceae</taxon>
        <taxon>Peronospora</taxon>
    </lineage>
</organism>
<dbReference type="SMART" id="SM00353">
    <property type="entry name" value="HLH"/>
    <property type="match status" value="1"/>
</dbReference>
<dbReference type="GO" id="GO:0046983">
    <property type="term" value="F:protein dimerization activity"/>
    <property type="evidence" value="ECO:0007669"/>
    <property type="project" value="InterPro"/>
</dbReference>
<feature type="region of interest" description="Disordered" evidence="1">
    <location>
        <begin position="349"/>
        <end position="377"/>
    </location>
</feature>
<dbReference type="EMBL" id="CAKLBY020000069">
    <property type="protein sequence ID" value="CAK7923516.1"/>
    <property type="molecule type" value="Genomic_DNA"/>
</dbReference>
<dbReference type="AlphaFoldDB" id="A0AAV1TPF7"/>
<proteinExistence type="predicted"/>